<feature type="transmembrane region" description="Helical" evidence="1">
    <location>
        <begin position="38"/>
        <end position="58"/>
    </location>
</feature>
<evidence type="ECO:0000313" key="2">
    <source>
        <dbReference type="EMBL" id="MEE2032598.1"/>
    </source>
</evidence>
<reference evidence="2 3" key="1">
    <citation type="submission" date="2023-08" db="EMBL/GenBank/DDBJ databases">
        <authorList>
            <person name="Girao M."/>
            <person name="Carvalho M.F."/>
        </authorList>
    </citation>
    <scope>NUCLEOTIDE SEQUENCE [LARGE SCALE GENOMIC DNA]</scope>
    <source>
        <strain evidence="2 3">CC-R104</strain>
    </source>
</reference>
<keyword evidence="1" id="KW-0472">Membrane</keyword>
<dbReference type="Proteomes" id="UP001331936">
    <property type="component" value="Unassembled WGS sequence"/>
</dbReference>
<protein>
    <recommendedName>
        <fullName evidence="4">DUF4190 domain-containing protein</fullName>
    </recommendedName>
</protein>
<proteinExistence type="predicted"/>
<evidence type="ECO:0008006" key="4">
    <source>
        <dbReference type="Google" id="ProtNLM"/>
    </source>
</evidence>
<organism evidence="2 3">
    <name type="scientific">Rhodococcus chondri</name>
    <dbReference type="NCBI Taxonomy" id="3065941"/>
    <lineage>
        <taxon>Bacteria</taxon>
        <taxon>Bacillati</taxon>
        <taxon>Actinomycetota</taxon>
        <taxon>Actinomycetes</taxon>
        <taxon>Mycobacteriales</taxon>
        <taxon>Nocardiaceae</taxon>
        <taxon>Rhodococcus</taxon>
    </lineage>
</organism>
<keyword evidence="1" id="KW-0812">Transmembrane</keyword>
<feature type="transmembrane region" description="Helical" evidence="1">
    <location>
        <begin position="12"/>
        <end position="32"/>
    </location>
</feature>
<comment type="caution">
    <text evidence="2">The sequence shown here is derived from an EMBL/GenBank/DDBJ whole genome shotgun (WGS) entry which is preliminary data.</text>
</comment>
<accession>A0ABU7JRD4</accession>
<keyword evidence="1" id="KW-1133">Transmembrane helix</keyword>
<feature type="transmembrane region" description="Helical" evidence="1">
    <location>
        <begin position="70"/>
        <end position="89"/>
    </location>
</feature>
<gene>
    <name evidence="2" type="ORF">Q8814_10820</name>
</gene>
<keyword evidence="3" id="KW-1185">Reference proteome</keyword>
<sequence length="95" mass="9692">MPKTRSTRPLPLNGVGHTALVVGIFAAVFAFVPIVGDLVSVPAALIAVACGWIGLARVDKGLATNHREALGGAVLGITALFVVFLVFVATHGTMA</sequence>
<evidence type="ECO:0000313" key="3">
    <source>
        <dbReference type="Proteomes" id="UP001331936"/>
    </source>
</evidence>
<evidence type="ECO:0000256" key="1">
    <source>
        <dbReference type="SAM" id="Phobius"/>
    </source>
</evidence>
<name>A0ABU7JRD4_9NOCA</name>
<dbReference type="EMBL" id="JAUZMZ010000049">
    <property type="protein sequence ID" value="MEE2032598.1"/>
    <property type="molecule type" value="Genomic_DNA"/>
</dbReference>
<dbReference type="RefSeq" id="WP_330152016.1">
    <property type="nucleotide sequence ID" value="NZ_JAUZMZ010000049.1"/>
</dbReference>